<name>A0ABW4F945_9PSEU</name>
<gene>
    <name evidence="2" type="ORF">ACFSJD_37770</name>
</gene>
<protein>
    <submittedName>
        <fullName evidence="2">Uncharacterized protein</fullName>
    </submittedName>
</protein>
<feature type="transmembrane region" description="Helical" evidence="1">
    <location>
        <begin position="134"/>
        <end position="159"/>
    </location>
</feature>
<keyword evidence="1" id="KW-0472">Membrane</keyword>
<evidence type="ECO:0000256" key="1">
    <source>
        <dbReference type="SAM" id="Phobius"/>
    </source>
</evidence>
<proteinExistence type="predicted"/>
<dbReference type="SUPFAM" id="SSF51161">
    <property type="entry name" value="Trimeric LpxA-like enzymes"/>
    <property type="match status" value="1"/>
</dbReference>
<reference evidence="3" key="1">
    <citation type="journal article" date="2019" name="Int. J. Syst. Evol. Microbiol.">
        <title>The Global Catalogue of Microorganisms (GCM) 10K type strain sequencing project: providing services to taxonomists for standard genome sequencing and annotation.</title>
        <authorList>
            <consortium name="The Broad Institute Genomics Platform"/>
            <consortium name="The Broad Institute Genome Sequencing Center for Infectious Disease"/>
            <person name="Wu L."/>
            <person name="Ma J."/>
        </authorList>
    </citation>
    <scope>NUCLEOTIDE SEQUENCE [LARGE SCALE GENOMIC DNA]</scope>
    <source>
        <strain evidence="3">CCM 7043</strain>
    </source>
</reference>
<dbReference type="RefSeq" id="WP_344719433.1">
    <property type="nucleotide sequence ID" value="NZ_BAAAUS010000004.1"/>
</dbReference>
<accession>A0ABW4F945</accession>
<dbReference type="Gene3D" id="2.160.10.10">
    <property type="entry name" value="Hexapeptide repeat proteins"/>
    <property type="match status" value="1"/>
</dbReference>
<dbReference type="InterPro" id="IPR011004">
    <property type="entry name" value="Trimer_LpxA-like_sf"/>
</dbReference>
<comment type="caution">
    <text evidence="2">The sequence shown here is derived from an EMBL/GenBank/DDBJ whole genome shotgun (WGS) entry which is preliminary data.</text>
</comment>
<evidence type="ECO:0000313" key="2">
    <source>
        <dbReference type="EMBL" id="MFD1523285.1"/>
    </source>
</evidence>
<keyword evidence="1" id="KW-1133">Transmembrane helix</keyword>
<dbReference type="EMBL" id="JBHUCO010000061">
    <property type="protein sequence ID" value="MFD1523285.1"/>
    <property type="molecule type" value="Genomic_DNA"/>
</dbReference>
<keyword evidence="3" id="KW-1185">Reference proteome</keyword>
<organism evidence="2 3">
    <name type="scientific">Pseudonocardia yunnanensis</name>
    <dbReference type="NCBI Taxonomy" id="58107"/>
    <lineage>
        <taxon>Bacteria</taxon>
        <taxon>Bacillati</taxon>
        <taxon>Actinomycetota</taxon>
        <taxon>Actinomycetes</taxon>
        <taxon>Pseudonocardiales</taxon>
        <taxon>Pseudonocardiaceae</taxon>
        <taxon>Pseudonocardia</taxon>
    </lineage>
</organism>
<feature type="transmembrane region" description="Helical" evidence="1">
    <location>
        <begin position="165"/>
        <end position="190"/>
    </location>
</feature>
<keyword evidence="1" id="KW-0812">Transmembrane</keyword>
<evidence type="ECO:0000313" key="3">
    <source>
        <dbReference type="Proteomes" id="UP001597114"/>
    </source>
</evidence>
<sequence length="316" mass="33865">MGESTEVLTGVVAESQTAQGGSLTTHGGYAESLTSTERGLTGVLADVTRLGSPARLAGEDYRVAPVTGHSSARRFLCCPLATKVAIPVDGEIWTNTGDLGSNSFEIPRSVQRGTRPARLEQGRQRRTIAAKTRYDIAGGMGLFLVARWFVFYVISLVLLTTAVRYGSFGVAVMAGAGVFALLFGICYLVLVESAVSHFWWHERFWKRSVHPKPFDDTPFKNVARLLLAIIEKTLTAVGDSRTFNAGSRLQSHSIGTGCTLGVGSSVHYGVTMGEGAVLAPDSFLMKGEDVLPQARWGGNPAREIDDNRATVQVGGK</sequence>
<dbReference type="Proteomes" id="UP001597114">
    <property type="component" value="Unassembled WGS sequence"/>
</dbReference>